<evidence type="ECO:0000256" key="2">
    <source>
        <dbReference type="ARBA" id="ARBA00022801"/>
    </source>
</evidence>
<keyword evidence="4" id="KW-0812">Transmembrane</keyword>
<evidence type="ECO:0000256" key="1">
    <source>
        <dbReference type="ARBA" id="ARBA00022741"/>
    </source>
</evidence>
<reference evidence="5 6" key="1">
    <citation type="journal article" date="2018" name="New Phytol.">
        <title>Phylogenomics of Endogonaceae and evolution of mycorrhizas within Mucoromycota.</title>
        <authorList>
            <person name="Chang Y."/>
            <person name="Desiro A."/>
            <person name="Na H."/>
            <person name="Sandor L."/>
            <person name="Lipzen A."/>
            <person name="Clum A."/>
            <person name="Barry K."/>
            <person name="Grigoriev I.V."/>
            <person name="Martin F.M."/>
            <person name="Stajich J.E."/>
            <person name="Smith M.E."/>
            <person name="Bonito G."/>
            <person name="Spatafora J.W."/>
        </authorList>
    </citation>
    <scope>NUCLEOTIDE SEQUENCE [LARGE SCALE GENOMIC DNA]</scope>
    <source>
        <strain evidence="5 6">GMNB39</strain>
    </source>
</reference>
<dbReference type="GO" id="GO:0005634">
    <property type="term" value="C:nucleus"/>
    <property type="evidence" value="ECO:0007669"/>
    <property type="project" value="TreeGrafter"/>
</dbReference>
<dbReference type="SUPFAM" id="SSF52540">
    <property type="entry name" value="P-loop containing nucleoside triphosphate hydrolases"/>
    <property type="match status" value="1"/>
</dbReference>
<dbReference type="Gene3D" id="3.40.50.300">
    <property type="entry name" value="P-loop containing nucleotide triphosphate hydrolases"/>
    <property type="match status" value="1"/>
</dbReference>
<keyword evidence="4" id="KW-1133">Transmembrane helix</keyword>
<keyword evidence="2" id="KW-0378">Hydrolase</keyword>
<name>A0A433D122_9FUNG</name>
<keyword evidence="1" id="KW-0547">Nucleotide-binding</keyword>
<dbReference type="GO" id="GO:0006289">
    <property type="term" value="P:nucleotide-excision repair"/>
    <property type="evidence" value="ECO:0007669"/>
    <property type="project" value="TreeGrafter"/>
</dbReference>
<gene>
    <name evidence="5" type="ORF">BC936DRAFT_149338</name>
</gene>
<keyword evidence="6" id="KW-1185">Reference proteome</keyword>
<dbReference type="PANTHER" id="PTHR45626">
    <property type="entry name" value="TRANSCRIPTION TERMINATION FACTOR 2-RELATED"/>
    <property type="match status" value="1"/>
</dbReference>
<evidence type="ECO:0000256" key="3">
    <source>
        <dbReference type="ARBA" id="ARBA00022840"/>
    </source>
</evidence>
<dbReference type="InterPro" id="IPR050628">
    <property type="entry name" value="SNF2_RAD54_helicase_TF"/>
</dbReference>
<organism evidence="5 6">
    <name type="scientific">Jimgerdemannia flammicorona</name>
    <dbReference type="NCBI Taxonomy" id="994334"/>
    <lineage>
        <taxon>Eukaryota</taxon>
        <taxon>Fungi</taxon>
        <taxon>Fungi incertae sedis</taxon>
        <taxon>Mucoromycota</taxon>
        <taxon>Mucoromycotina</taxon>
        <taxon>Endogonomycetes</taxon>
        <taxon>Endogonales</taxon>
        <taxon>Endogonaceae</taxon>
        <taxon>Jimgerdemannia</taxon>
    </lineage>
</organism>
<evidence type="ECO:0000313" key="6">
    <source>
        <dbReference type="Proteomes" id="UP000268093"/>
    </source>
</evidence>
<dbReference type="OrthoDB" id="448448at2759"/>
<accession>A0A433D122</accession>
<keyword evidence="3" id="KW-0067">ATP-binding</keyword>
<dbReference type="GO" id="GO:0008094">
    <property type="term" value="F:ATP-dependent activity, acting on DNA"/>
    <property type="evidence" value="ECO:0007669"/>
    <property type="project" value="TreeGrafter"/>
</dbReference>
<evidence type="ECO:0000313" key="5">
    <source>
        <dbReference type="EMBL" id="RUP44528.1"/>
    </source>
</evidence>
<dbReference type="AlphaFoldDB" id="A0A433D122"/>
<comment type="caution">
    <text evidence="5">The sequence shown here is derived from an EMBL/GenBank/DDBJ whole genome shotgun (WGS) entry which is preliminary data.</text>
</comment>
<evidence type="ECO:0000256" key="4">
    <source>
        <dbReference type="SAM" id="Phobius"/>
    </source>
</evidence>
<dbReference type="GO" id="GO:0005524">
    <property type="term" value="F:ATP binding"/>
    <property type="evidence" value="ECO:0007669"/>
    <property type="project" value="UniProtKB-KW"/>
</dbReference>
<dbReference type="GO" id="GO:0016787">
    <property type="term" value="F:hydrolase activity"/>
    <property type="evidence" value="ECO:0007669"/>
    <property type="project" value="UniProtKB-KW"/>
</dbReference>
<proteinExistence type="predicted"/>
<dbReference type="InterPro" id="IPR027417">
    <property type="entry name" value="P-loop_NTPase"/>
</dbReference>
<dbReference type="Proteomes" id="UP000268093">
    <property type="component" value="Unassembled WGS sequence"/>
</dbReference>
<dbReference type="EMBL" id="RBNI01008771">
    <property type="protein sequence ID" value="RUP44528.1"/>
    <property type="molecule type" value="Genomic_DNA"/>
</dbReference>
<feature type="transmembrane region" description="Helical" evidence="4">
    <location>
        <begin position="6"/>
        <end position="27"/>
    </location>
</feature>
<dbReference type="PANTHER" id="PTHR45626:SF12">
    <property type="entry name" value="DNA REPAIR PROTEIN RAD16"/>
    <property type="match status" value="1"/>
</dbReference>
<keyword evidence="4" id="KW-0472">Membrane</keyword>
<protein>
    <submittedName>
        <fullName evidence="5">Uncharacterized protein</fullName>
    </submittedName>
</protein>
<sequence length="140" mass="15918">MLPYTHIYIIRCAIFPAAITACIFSTVCQARRQPSRLTPFLSQLLRKPQRDGLPYQSEGWWRGTESDGGESGVHLAMDRIHRLGQHRPIKITRLIIENSIESRIVQLQEKKTALVESTIGKDSSALAKLSEDDLRFLFVL</sequence>